<dbReference type="Proteomes" id="UP000828390">
    <property type="component" value="Unassembled WGS sequence"/>
</dbReference>
<dbReference type="AlphaFoldDB" id="A0A9D4LCF0"/>
<reference evidence="2" key="2">
    <citation type="submission" date="2020-11" db="EMBL/GenBank/DDBJ databases">
        <authorList>
            <person name="McCartney M.A."/>
            <person name="Auch B."/>
            <person name="Kono T."/>
            <person name="Mallez S."/>
            <person name="Becker A."/>
            <person name="Gohl D.M."/>
            <person name="Silverstein K.A.T."/>
            <person name="Koren S."/>
            <person name="Bechman K.B."/>
            <person name="Herman A."/>
            <person name="Abrahante J.E."/>
            <person name="Garbe J."/>
        </authorList>
    </citation>
    <scope>NUCLEOTIDE SEQUENCE</scope>
    <source>
        <strain evidence="2">Duluth1</strain>
        <tissue evidence="2">Whole animal</tissue>
    </source>
</reference>
<organism evidence="2 3">
    <name type="scientific">Dreissena polymorpha</name>
    <name type="common">Zebra mussel</name>
    <name type="synonym">Mytilus polymorpha</name>
    <dbReference type="NCBI Taxonomy" id="45954"/>
    <lineage>
        <taxon>Eukaryota</taxon>
        <taxon>Metazoa</taxon>
        <taxon>Spiralia</taxon>
        <taxon>Lophotrochozoa</taxon>
        <taxon>Mollusca</taxon>
        <taxon>Bivalvia</taxon>
        <taxon>Autobranchia</taxon>
        <taxon>Heteroconchia</taxon>
        <taxon>Euheterodonta</taxon>
        <taxon>Imparidentia</taxon>
        <taxon>Neoheterodontei</taxon>
        <taxon>Myida</taxon>
        <taxon>Dreissenoidea</taxon>
        <taxon>Dreissenidae</taxon>
        <taxon>Dreissena</taxon>
    </lineage>
</organism>
<evidence type="ECO:0000313" key="2">
    <source>
        <dbReference type="EMBL" id="KAH3855550.1"/>
    </source>
</evidence>
<keyword evidence="3" id="KW-1185">Reference proteome</keyword>
<feature type="region of interest" description="Disordered" evidence="1">
    <location>
        <begin position="1"/>
        <end position="59"/>
    </location>
</feature>
<dbReference type="EMBL" id="JAIWYP010000003">
    <property type="protein sequence ID" value="KAH3855550.1"/>
    <property type="molecule type" value="Genomic_DNA"/>
</dbReference>
<reference evidence="2" key="1">
    <citation type="journal article" date="2019" name="bioRxiv">
        <title>The Genome of the Zebra Mussel, Dreissena polymorpha: A Resource for Invasive Species Research.</title>
        <authorList>
            <person name="McCartney M.A."/>
            <person name="Auch B."/>
            <person name="Kono T."/>
            <person name="Mallez S."/>
            <person name="Zhang Y."/>
            <person name="Obille A."/>
            <person name="Becker A."/>
            <person name="Abrahante J.E."/>
            <person name="Garbe J."/>
            <person name="Badalamenti J.P."/>
            <person name="Herman A."/>
            <person name="Mangelson H."/>
            <person name="Liachko I."/>
            <person name="Sullivan S."/>
            <person name="Sone E.D."/>
            <person name="Koren S."/>
            <person name="Silverstein K.A.T."/>
            <person name="Beckman K.B."/>
            <person name="Gohl D.M."/>
        </authorList>
    </citation>
    <scope>NUCLEOTIDE SEQUENCE</scope>
    <source>
        <strain evidence="2">Duluth1</strain>
        <tissue evidence="2">Whole animal</tissue>
    </source>
</reference>
<name>A0A9D4LCF0_DREPO</name>
<comment type="caution">
    <text evidence="2">The sequence shown here is derived from an EMBL/GenBank/DDBJ whole genome shotgun (WGS) entry which is preliminary data.</text>
</comment>
<evidence type="ECO:0000313" key="3">
    <source>
        <dbReference type="Proteomes" id="UP000828390"/>
    </source>
</evidence>
<accession>A0A9D4LCF0</accession>
<proteinExistence type="predicted"/>
<protein>
    <submittedName>
        <fullName evidence="2">Uncharacterized protein</fullName>
    </submittedName>
</protein>
<evidence type="ECO:0000256" key="1">
    <source>
        <dbReference type="SAM" id="MobiDB-lite"/>
    </source>
</evidence>
<feature type="compositionally biased region" description="Basic and acidic residues" evidence="1">
    <location>
        <begin position="1"/>
        <end position="13"/>
    </location>
</feature>
<sequence length="83" mass="8928">MTRSNEKRLKDEASPGSATSQPDKIQIMSDKTPLAVPGGAVSTPTPPRAPLATAENHSRQRSKCLVSFFRPICNFCCVSLSLP</sequence>
<gene>
    <name evidence="2" type="ORF">DPMN_098118</name>
</gene>